<dbReference type="Proteomes" id="UP000245845">
    <property type="component" value="Unassembled WGS sequence"/>
</dbReference>
<gene>
    <name evidence="1" type="ORF">A8806_10668</name>
</gene>
<accession>A0A2Y9BG29</accession>
<dbReference type="OrthoDB" id="2050543at2"/>
<protein>
    <submittedName>
        <fullName evidence="1">Uncharacterized protein</fullName>
    </submittedName>
</protein>
<reference evidence="1 2" key="1">
    <citation type="submission" date="2018-05" db="EMBL/GenBank/DDBJ databases">
        <title>The Hungate 1000. A catalogue of reference genomes from the rumen microbiome.</title>
        <authorList>
            <person name="Kelly W."/>
        </authorList>
    </citation>
    <scope>NUCLEOTIDE SEQUENCE [LARGE SCALE GENOMIC DNA]</scope>
    <source>
        <strain evidence="1 2">NLAE-zl-C242</strain>
    </source>
</reference>
<dbReference type="RefSeq" id="WP_109731189.1">
    <property type="nucleotide sequence ID" value="NZ_BAAACK010000026.1"/>
</dbReference>
<keyword evidence="2" id="KW-1185">Reference proteome</keyword>
<evidence type="ECO:0000313" key="1">
    <source>
        <dbReference type="EMBL" id="PWJ29331.1"/>
    </source>
</evidence>
<dbReference type="PROSITE" id="PS51257">
    <property type="entry name" value="PROKAR_LIPOPROTEIN"/>
    <property type="match status" value="1"/>
</dbReference>
<dbReference type="EMBL" id="QGDL01000006">
    <property type="protein sequence ID" value="PWJ29331.1"/>
    <property type="molecule type" value="Genomic_DNA"/>
</dbReference>
<comment type="caution">
    <text evidence="1">The sequence shown here is derived from an EMBL/GenBank/DDBJ whole genome shotgun (WGS) entry which is preliminary data.</text>
</comment>
<organism evidence="1 2">
    <name type="scientific">Faecalicatena orotica</name>
    <dbReference type="NCBI Taxonomy" id="1544"/>
    <lineage>
        <taxon>Bacteria</taxon>
        <taxon>Bacillati</taxon>
        <taxon>Bacillota</taxon>
        <taxon>Clostridia</taxon>
        <taxon>Lachnospirales</taxon>
        <taxon>Lachnospiraceae</taxon>
        <taxon>Faecalicatena</taxon>
    </lineage>
</organism>
<evidence type="ECO:0000313" key="2">
    <source>
        <dbReference type="Proteomes" id="UP000245845"/>
    </source>
</evidence>
<dbReference type="AlphaFoldDB" id="A0A2Y9BG29"/>
<sequence>MKHLRSIVAVVLTLILFSSVLTGCSSSGKTVEFPFTSITWDDTIDDMVELEGTSDNTYDSIYGGTTYAYPKEYLDLKGTVKYMYDGDEKLMCVAWVYSADLSDDLEETYDTIHEKLEKAHGESGYNTENSTNHGSVWYLDEGNIILSAVTTDTQKALQYSYLNPAVSTKEDEE</sequence>
<name>A0A2Y9BG29_9FIRM</name>
<proteinExistence type="predicted"/>